<feature type="domain" description="ABC transmembrane type-1" evidence="11">
    <location>
        <begin position="217"/>
        <end position="496"/>
    </location>
</feature>
<dbReference type="SMART" id="SM00382">
    <property type="entry name" value="AAA"/>
    <property type="match status" value="2"/>
</dbReference>
<evidence type="ECO:0000256" key="7">
    <source>
        <dbReference type="ARBA" id="ARBA00023136"/>
    </source>
</evidence>
<feature type="transmembrane region" description="Helical" evidence="9">
    <location>
        <begin position="898"/>
        <end position="922"/>
    </location>
</feature>
<dbReference type="PROSITE" id="PS50929">
    <property type="entry name" value="ABC_TM1F"/>
    <property type="match status" value="2"/>
</dbReference>
<protein>
    <submittedName>
        <fullName evidence="13">Multidrug resistance-associated protein 5</fullName>
    </submittedName>
</protein>
<dbReference type="InterPro" id="IPR027417">
    <property type="entry name" value="P-loop_NTPase"/>
</dbReference>
<comment type="subcellular location">
    <subcellularLocation>
        <location evidence="1">Membrane</location>
    </subcellularLocation>
</comment>
<evidence type="ECO:0000256" key="9">
    <source>
        <dbReference type="SAM" id="Phobius"/>
    </source>
</evidence>
<evidence type="ECO:0000256" key="4">
    <source>
        <dbReference type="ARBA" id="ARBA00022741"/>
    </source>
</evidence>
<dbReference type="CDD" id="cd18592">
    <property type="entry name" value="ABC_6TM_MRP5_8_9_D1"/>
    <property type="match status" value="1"/>
</dbReference>
<dbReference type="PROSITE" id="PS00211">
    <property type="entry name" value="ABC_TRANSPORTER_1"/>
    <property type="match status" value="2"/>
</dbReference>
<feature type="region of interest" description="Disordered" evidence="8">
    <location>
        <begin position="543"/>
        <end position="573"/>
    </location>
</feature>
<feature type="transmembrane region" description="Helical" evidence="9">
    <location>
        <begin position="1032"/>
        <end position="1049"/>
    </location>
</feature>
<keyword evidence="12" id="KW-1185">Reference proteome</keyword>
<feature type="domain" description="ABC transmembrane type-1" evidence="11">
    <location>
        <begin position="920"/>
        <end position="1197"/>
    </location>
</feature>
<feature type="region of interest" description="Disordered" evidence="8">
    <location>
        <begin position="59"/>
        <end position="79"/>
    </location>
</feature>
<dbReference type="Gene3D" id="3.40.50.300">
    <property type="entry name" value="P-loop containing nucleotide triphosphate hydrolases"/>
    <property type="match status" value="2"/>
</dbReference>
<feature type="transmembrane region" description="Helical" evidence="9">
    <location>
        <begin position="1055"/>
        <end position="1074"/>
    </location>
</feature>
<evidence type="ECO:0000256" key="1">
    <source>
        <dbReference type="ARBA" id="ARBA00004370"/>
    </source>
</evidence>
<dbReference type="PANTHER" id="PTHR24223">
    <property type="entry name" value="ATP-BINDING CASSETTE SUB-FAMILY C"/>
    <property type="match status" value="1"/>
</dbReference>
<dbReference type="Proteomes" id="UP000694888">
    <property type="component" value="Unplaced"/>
</dbReference>
<evidence type="ECO:0000256" key="5">
    <source>
        <dbReference type="ARBA" id="ARBA00022840"/>
    </source>
</evidence>
<gene>
    <name evidence="13" type="primary">LOC101853195</name>
</gene>
<feature type="transmembrane region" description="Helical" evidence="9">
    <location>
        <begin position="956"/>
        <end position="973"/>
    </location>
</feature>
<feature type="transmembrane region" description="Helical" evidence="9">
    <location>
        <begin position="216"/>
        <end position="236"/>
    </location>
</feature>
<evidence type="ECO:0000259" key="11">
    <source>
        <dbReference type="PROSITE" id="PS50929"/>
    </source>
</evidence>
<feature type="region of interest" description="Disordered" evidence="8">
    <location>
        <begin position="799"/>
        <end position="876"/>
    </location>
</feature>
<feature type="transmembrane region" description="Helical" evidence="9">
    <location>
        <begin position="328"/>
        <end position="349"/>
    </location>
</feature>
<feature type="region of interest" description="Disordered" evidence="8">
    <location>
        <begin position="1"/>
        <end position="23"/>
    </location>
</feature>
<dbReference type="InterPro" id="IPR003439">
    <property type="entry name" value="ABC_transporter-like_ATP-bd"/>
</dbReference>
<organism evidence="12 13">
    <name type="scientific">Aplysia californica</name>
    <name type="common">California sea hare</name>
    <dbReference type="NCBI Taxonomy" id="6500"/>
    <lineage>
        <taxon>Eukaryota</taxon>
        <taxon>Metazoa</taxon>
        <taxon>Spiralia</taxon>
        <taxon>Lophotrochozoa</taxon>
        <taxon>Mollusca</taxon>
        <taxon>Gastropoda</taxon>
        <taxon>Heterobranchia</taxon>
        <taxon>Euthyneura</taxon>
        <taxon>Tectipleura</taxon>
        <taxon>Aplysiida</taxon>
        <taxon>Aplysioidea</taxon>
        <taxon>Aplysiidae</taxon>
        <taxon>Aplysia</taxon>
    </lineage>
</organism>
<keyword evidence="7 9" id="KW-0472">Membrane</keyword>
<feature type="transmembrane region" description="Helical" evidence="9">
    <location>
        <begin position="355"/>
        <end position="374"/>
    </location>
</feature>
<dbReference type="RefSeq" id="XP_035828366.1">
    <property type="nucleotide sequence ID" value="XM_035972473.1"/>
</dbReference>
<dbReference type="InterPro" id="IPR011527">
    <property type="entry name" value="ABC1_TM_dom"/>
</dbReference>
<dbReference type="Pfam" id="PF00005">
    <property type="entry name" value="ABC_tran"/>
    <property type="match status" value="2"/>
</dbReference>
<dbReference type="Pfam" id="PF00664">
    <property type="entry name" value="ABC_membrane"/>
    <property type="match status" value="2"/>
</dbReference>
<dbReference type="InterPro" id="IPR017871">
    <property type="entry name" value="ABC_transporter-like_CS"/>
</dbReference>
<feature type="compositionally biased region" description="Polar residues" evidence="8">
    <location>
        <begin position="11"/>
        <end position="23"/>
    </location>
</feature>
<dbReference type="InterPro" id="IPR003593">
    <property type="entry name" value="AAA+_ATPase"/>
</dbReference>
<evidence type="ECO:0000259" key="10">
    <source>
        <dbReference type="PROSITE" id="PS50893"/>
    </source>
</evidence>
<name>A0ABM1W123_APLCA</name>
<sequence length="1475" mass="162886">MHGPDECRATSGGSVCSRGTSTDGRPPGIAKNYWLCFCGHAKFTMGDEKEDDRVLRLKNYQGDSSGGGDVSQESRRMEGVAEDCGAVTERIIDRTRKKEGDDDFGACIVRQPDMSRYKDALKSLMPVRLEKEPENTLPLATNGCINYITFGWLTPYMWRVFRKGVDEIRDMRISEKESAQVNAQRMDKFWQEELTQNGPVKASFGKAIFKSFRTRLVIGFFATFVSVFLTLANPIFVIRFFLEYLSEGNVDVSSGIGYAIGLGLIILIQGLIGGFFWTMNFEAAARIKYGSLALLYRKVLHVKSFKDKTTGDIINFISNDGQRIWDGIIMGPFIAGAPVILIISLVYGLVLLGPWALLGWFITIGFFPFALTCAKLSMNFRAAGIQITDRRVGLMNELLTCIKMIKMYAWEKSFSNKISEIRDEERAVLEKSVFTQSIAMGSAMLIPIIASCLTFVGYVGSGNNLTPPEAFTFVSLLNTMQTSLTVVPFSLKSLSELMVTTARIKEILMLDEFEPNSTRVSDDGLAVEVVNATCMWSARKTGKETSAEINGNQKKKKQGKQTEEEESLRPANEEDCNQIYTAPALRGVSFTLKKGEVLGICGHVGCGKSSLINALLGRMDVSAGALAVSGSIAYVSQQSWITNDSVRNNILLYQEYDRCRYNEVMEACALKEDIKSLPAGDITEIGERGATLSGGQKQRISLARAAYSDCDLVLLDDPLSAVDVHVGQHIFEHLIMGVMKGRSVVLVTHQLQYLQKCDSILVMKDGAVVELGHHDELVAADGEYNNLLQLYYNKSEAAKKRESVTSSSSSEGSGPGEDVVDEGKSSDVEVPNGDAGISGDCGSAPVTSSEVETLEITEVPHESGENSPTGQLTEEEEIGTGSLHFTVLKQYIEGMGGYPVFAAVLLCFMLPVVGVTVAGWYLSHWLEQGGGGSNMTIGNLTKPSKRVIDHPDRDEYLTIYALFIPILIITMLLRSATLTKVVLKASSYLHDKGFLRVLRWPLSFFDSTPIGRIVNRFSADQDEIDMRLPMNVEIFVTNILQVIAGMAMISYVSPWFLIAVIPIGALFFFLVFLFHTCVTIMKRLDNVTRSPVISHMGASVQGLTSIQAYNKTGLFVQKHCELLNANSVAVFLYYAANRWLAVRMDAVSAFVAFITGLLILVTYDHLNPALAGLALSYSVQMSGLFQFTARFFIEVEARFTSVQRILKYCNITDQESSSATADIVPSSYWPTSGGIAFDRVSLRYRDSLPLALNDVSFIVEPQEKIGIVGRTGAGKSSLTTALFKVVELQSGCVRIDDMDISKIGVDSLRSKLTIIPQDPVLFSGTVRYNLDPFQQFTDADIWEVLRKCHMVDMIKMLEHQLDTLVEEGGLNFSVGEKQMLCMARALLRNSKILVLDEATAAIDTETDALIQKTLQESFSKCTMLIIAHRLNTITHCDKILVMEDGKVQEFDTPQHLMENPDSKFKKLLDASAKIS</sequence>
<dbReference type="InterPro" id="IPR050173">
    <property type="entry name" value="ABC_transporter_C-like"/>
</dbReference>
<dbReference type="GeneID" id="101853195"/>
<dbReference type="Gene3D" id="1.20.1560.10">
    <property type="entry name" value="ABC transporter type 1, transmembrane domain"/>
    <property type="match status" value="2"/>
</dbReference>
<keyword evidence="4" id="KW-0547">Nucleotide-binding</keyword>
<dbReference type="SUPFAM" id="SSF90123">
    <property type="entry name" value="ABC transporter transmembrane region"/>
    <property type="match status" value="2"/>
</dbReference>
<feature type="transmembrane region" description="Helical" evidence="9">
    <location>
        <begin position="438"/>
        <end position="458"/>
    </location>
</feature>
<keyword evidence="6 9" id="KW-1133">Transmembrane helix</keyword>
<feature type="transmembrane region" description="Helical" evidence="9">
    <location>
        <begin position="1146"/>
        <end position="1163"/>
    </location>
</feature>
<evidence type="ECO:0000313" key="13">
    <source>
        <dbReference type="RefSeq" id="XP_035828366.1"/>
    </source>
</evidence>
<evidence type="ECO:0000313" key="12">
    <source>
        <dbReference type="Proteomes" id="UP000694888"/>
    </source>
</evidence>
<feature type="domain" description="ABC transporter" evidence="10">
    <location>
        <begin position="1235"/>
        <end position="1469"/>
    </location>
</feature>
<dbReference type="CDD" id="cd03244">
    <property type="entry name" value="ABCC_MRP_domain2"/>
    <property type="match status" value="1"/>
</dbReference>
<keyword evidence="2" id="KW-0813">Transport</keyword>
<feature type="transmembrane region" description="Helical" evidence="9">
    <location>
        <begin position="470"/>
        <end position="491"/>
    </location>
</feature>
<dbReference type="CDD" id="cd18599">
    <property type="entry name" value="ABC_6TM_MRP5_8_9_D2"/>
    <property type="match status" value="1"/>
</dbReference>
<reference evidence="13" key="1">
    <citation type="submission" date="2025-08" db="UniProtKB">
        <authorList>
            <consortium name="RefSeq"/>
        </authorList>
    </citation>
    <scope>IDENTIFICATION</scope>
</reference>
<dbReference type="PROSITE" id="PS50893">
    <property type="entry name" value="ABC_TRANSPORTER_2"/>
    <property type="match status" value="2"/>
</dbReference>
<evidence type="ECO:0000256" key="3">
    <source>
        <dbReference type="ARBA" id="ARBA00022692"/>
    </source>
</evidence>
<accession>A0ABM1W123</accession>
<dbReference type="PANTHER" id="PTHR24223:SF447">
    <property type="entry name" value="MULTIDRUG RESISTANCE-ASSOCIATED PROTEIN 5"/>
    <property type="match status" value="1"/>
</dbReference>
<proteinExistence type="predicted"/>
<dbReference type="SUPFAM" id="SSF52540">
    <property type="entry name" value="P-loop containing nucleoside triphosphate hydrolases"/>
    <property type="match status" value="2"/>
</dbReference>
<dbReference type="CDD" id="cd03250">
    <property type="entry name" value="ABCC_MRP_domain1"/>
    <property type="match status" value="1"/>
</dbReference>
<keyword evidence="3 9" id="KW-0812">Transmembrane</keyword>
<keyword evidence="5" id="KW-0067">ATP-binding</keyword>
<dbReference type="InterPro" id="IPR036640">
    <property type="entry name" value="ABC1_TM_sf"/>
</dbReference>
<feature type="domain" description="ABC transporter" evidence="10">
    <location>
        <begin position="568"/>
        <end position="790"/>
    </location>
</feature>
<feature type="transmembrane region" description="Helical" evidence="9">
    <location>
        <begin position="256"/>
        <end position="278"/>
    </location>
</feature>
<evidence type="ECO:0000256" key="2">
    <source>
        <dbReference type="ARBA" id="ARBA00022448"/>
    </source>
</evidence>
<evidence type="ECO:0000256" key="6">
    <source>
        <dbReference type="ARBA" id="ARBA00022989"/>
    </source>
</evidence>
<evidence type="ECO:0000256" key="8">
    <source>
        <dbReference type="SAM" id="MobiDB-lite"/>
    </source>
</evidence>